<proteinExistence type="predicted"/>
<keyword evidence="3" id="KW-1185">Reference proteome</keyword>
<name>A0AAE7XLD5_9CAUD</name>
<evidence type="ECO:0000256" key="1">
    <source>
        <dbReference type="SAM" id="MobiDB-lite"/>
    </source>
</evidence>
<reference evidence="2 3" key="1">
    <citation type="submission" date="2021-06" db="EMBL/GenBank/DDBJ databases">
        <title>Complete genome sequence of Erwinia phage pEa_SNUABM_17.</title>
        <authorList>
            <person name="Kim S.G."/>
            <person name="Park S.C."/>
        </authorList>
    </citation>
    <scope>NUCLEOTIDE SEQUENCE [LARGE SCALE GENOMIC DNA]</scope>
</reference>
<protein>
    <submittedName>
        <fullName evidence="2">Uncharacterized protein</fullName>
    </submittedName>
</protein>
<feature type="region of interest" description="Disordered" evidence="1">
    <location>
        <begin position="128"/>
        <end position="149"/>
    </location>
</feature>
<evidence type="ECO:0000313" key="2">
    <source>
        <dbReference type="EMBL" id="QZE57753.1"/>
    </source>
</evidence>
<organism evidence="2 3">
    <name type="scientific">Erwinia phage pEa_SNUABM_17</name>
    <dbReference type="NCBI Taxonomy" id="2869545"/>
    <lineage>
        <taxon>Viruses</taxon>
        <taxon>Duplodnaviria</taxon>
        <taxon>Heunggongvirae</taxon>
        <taxon>Uroviricota</taxon>
        <taxon>Caudoviricetes</taxon>
        <taxon>Alexandravirus</taxon>
        <taxon>Alexandravirus SNUABM17</taxon>
    </lineage>
</organism>
<feature type="compositionally biased region" description="Basic and acidic residues" evidence="1">
    <location>
        <begin position="41"/>
        <end position="63"/>
    </location>
</feature>
<evidence type="ECO:0000313" key="3">
    <source>
        <dbReference type="Proteomes" id="UP000827911"/>
    </source>
</evidence>
<sequence>MEIKVSLSVRSSPLEDTKVSLENSRDDLKGAQRRNNAARKALNEKQSEGDTKGIESARTKVLDSQRSVKTQQDIVRTNQQRVSRAAVVDRLVKEWNRLEKLKGTDQDTDATKKQRATLSTQIAEARKALQRIKRPKSTRPKKPKKPRRY</sequence>
<feature type="region of interest" description="Disordered" evidence="1">
    <location>
        <begin position="1"/>
        <end position="66"/>
    </location>
</feature>
<dbReference type="EMBL" id="MZ443777">
    <property type="protein sequence ID" value="QZE57753.1"/>
    <property type="molecule type" value="Genomic_DNA"/>
</dbReference>
<feature type="compositionally biased region" description="Basic and acidic residues" evidence="1">
    <location>
        <begin position="13"/>
        <end position="30"/>
    </location>
</feature>
<accession>A0AAE7XLD5</accession>
<dbReference type="Proteomes" id="UP000827911">
    <property type="component" value="Segment"/>
</dbReference>
<gene>
    <name evidence="2" type="ORF">pEaSNUABM17_00207</name>
</gene>